<comment type="caution">
    <text evidence="16">The sequence shown here is derived from an EMBL/GenBank/DDBJ whole genome shotgun (WGS) entry which is preliminary data.</text>
</comment>
<evidence type="ECO:0000256" key="7">
    <source>
        <dbReference type="ARBA" id="ARBA00022679"/>
    </source>
</evidence>
<evidence type="ECO:0000313" key="16">
    <source>
        <dbReference type="EMBL" id="MBC8178177.1"/>
    </source>
</evidence>
<dbReference type="FunFam" id="3.30.1490.20:FF:000010">
    <property type="entry name" value="Phosphoenolpyruvate synthase"/>
    <property type="match status" value="1"/>
</dbReference>
<evidence type="ECO:0000256" key="2">
    <source>
        <dbReference type="ARBA" id="ARBA00002988"/>
    </source>
</evidence>
<keyword evidence="12" id="KW-0460">Magnesium</keyword>
<evidence type="ECO:0000313" key="17">
    <source>
        <dbReference type="Proteomes" id="UP000650524"/>
    </source>
</evidence>
<dbReference type="GO" id="GO:0046872">
    <property type="term" value="F:metal ion binding"/>
    <property type="evidence" value="ECO:0007669"/>
    <property type="project" value="UniProtKB-KW"/>
</dbReference>
<dbReference type="InterPro" id="IPR006319">
    <property type="entry name" value="PEP_synth"/>
</dbReference>
<sequence length="234" mass="26015">MDRNDTDKRKYVRMLDEVNNGDLPFVGGKNASLGEMIQGLSNADIHVPNGFATTIDAYNDFLKKNDLIEGIRSLIDLYKEGALDLDQAGNAIRKHFLSCSFPENVSMEIRQAYRHLCAMYEVDDLDVAVRSSATAEDLPETSFAGMLESYLNIKGEEELLRACRNCFAFLFTDRAIQYREQMGLDHMGISLCVVVQKMVRSDKAGAGVMFSVDKDTGFPDMVVITAAWGLGESV</sequence>
<comment type="similarity">
    <text evidence="4">Belongs to the PEP-utilizing enzyme family.</text>
</comment>
<reference evidence="16 17" key="1">
    <citation type="submission" date="2020-08" db="EMBL/GenBank/DDBJ databases">
        <title>Bridging the membrane lipid divide: bacteria of the FCB group superphylum have the potential to synthesize archaeal ether lipids.</title>
        <authorList>
            <person name="Villanueva L."/>
            <person name="Von Meijenfeldt F.A.B."/>
            <person name="Westbye A.B."/>
            <person name="Yadav S."/>
            <person name="Hopmans E.C."/>
            <person name="Dutilh B.E."/>
            <person name="Sinninghe Damste J.S."/>
        </authorList>
    </citation>
    <scope>NUCLEOTIDE SEQUENCE [LARGE SCALE GENOMIC DNA]</scope>
    <source>
        <strain evidence="16">NIOZ-UU27</strain>
    </source>
</reference>
<dbReference type="PANTHER" id="PTHR43030">
    <property type="entry name" value="PHOSPHOENOLPYRUVATE SYNTHASE"/>
    <property type="match status" value="1"/>
</dbReference>
<comment type="function">
    <text evidence="2">Catalyzes the phosphorylation of pyruvate to phosphoenolpyruvate.</text>
</comment>
<evidence type="ECO:0000256" key="1">
    <source>
        <dbReference type="ARBA" id="ARBA00001946"/>
    </source>
</evidence>
<keyword evidence="11" id="KW-0067">ATP-binding</keyword>
<gene>
    <name evidence="16" type="ORF">H8E19_12300</name>
</gene>
<name>A0A8J6T520_9DELT</name>
<comment type="catalytic activity">
    <reaction evidence="14">
        <text>pyruvate + ATP + H2O = phosphoenolpyruvate + AMP + phosphate + 2 H(+)</text>
        <dbReference type="Rhea" id="RHEA:11364"/>
        <dbReference type="ChEBI" id="CHEBI:15361"/>
        <dbReference type="ChEBI" id="CHEBI:15377"/>
        <dbReference type="ChEBI" id="CHEBI:15378"/>
        <dbReference type="ChEBI" id="CHEBI:30616"/>
        <dbReference type="ChEBI" id="CHEBI:43474"/>
        <dbReference type="ChEBI" id="CHEBI:58702"/>
        <dbReference type="ChEBI" id="CHEBI:456215"/>
        <dbReference type="EC" id="2.7.9.2"/>
    </reaction>
</comment>
<evidence type="ECO:0000256" key="14">
    <source>
        <dbReference type="ARBA" id="ARBA00047700"/>
    </source>
</evidence>
<evidence type="ECO:0000259" key="15">
    <source>
        <dbReference type="Pfam" id="PF01326"/>
    </source>
</evidence>
<dbReference type="GO" id="GO:0005524">
    <property type="term" value="F:ATP binding"/>
    <property type="evidence" value="ECO:0007669"/>
    <property type="project" value="UniProtKB-KW"/>
</dbReference>
<dbReference type="InterPro" id="IPR002192">
    <property type="entry name" value="PPDK_AMP/ATP-bd"/>
</dbReference>
<accession>A0A8J6T520</accession>
<evidence type="ECO:0000256" key="8">
    <source>
        <dbReference type="ARBA" id="ARBA00022723"/>
    </source>
</evidence>
<feature type="non-terminal residue" evidence="16">
    <location>
        <position position="234"/>
    </location>
</feature>
<evidence type="ECO:0000256" key="3">
    <source>
        <dbReference type="ARBA" id="ARBA00004742"/>
    </source>
</evidence>
<evidence type="ECO:0000256" key="13">
    <source>
        <dbReference type="ARBA" id="ARBA00033470"/>
    </source>
</evidence>
<feature type="domain" description="Pyruvate phosphate dikinase AMP/ATP-binding" evidence="15">
    <location>
        <begin position="25"/>
        <end position="234"/>
    </location>
</feature>
<dbReference type="AlphaFoldDB" id="A0A8J6T520"/>
<evidence type="ECO:0000256" key="4">
    <source>
        <dbReference type="ARBA" id="ARBA00007837"/>
    </source>
</evidence>
<dbReference type="Proteomes" id="UP000650524">
    <property type="component" value="Unassembled WGS sequence"/>
</dbReference>
<organism evidence="16 17">
    <name type="scientific">Candidatus Desulfacyla euxinica</name>
    <dbReference type="NCBI Taxonomy" id="2841693"/>
    <lineage>
        <taxon>Bacteria</taxon>
        <taxon>Deltaproteobacteria</taxon>
        <taxon>Candidatus Desulfacyla</taxon>
    </lineage>
</organism>
<dbReference type="InterPro" id="IPR013815">
    <property type="entry name" value="ATP_grasp_subdomain_1"/>
</dbReference>
<evidence type="ECO:0000256" key="12">
    <source>
        <dbReference type="ARBA" id="ARBA00022842"/>
    </source>
</evidence>
<keyword evidence="10" id="KW-0418">Kinase</keyword>
<dbReference type="EC" id="2.7.9.2" evidence="5"/>
<dbReference type="SUPFAM" id="SSF56059">
    <property type="entry name" value="Glutathione synthetase ATP-binding domain-like"/>
    <property type="match status" value="1"/>
</dbReference>
<dbReference type="EMBL" id="JACNJD010000262">
    <property type="protein sequence ID" value="MBC8178177.1"/>
    <property type="molecule type" value="Genomic_DNA"/>
</dbReference>
<keyword evidence="7 16" id="KW-0808">Transferase</keyword>
<evidence type="ECO:0000256" key="6">
    <source>
        <dbReference type="ARBA" id="ARBA00021623"/>
    </source>
</evidence>
<dbReference type="Gene3D" id="3.30.470.20">
    <property type="entry name" value="ATP-grasp fold, B domain"/>
    <property type="match status" value="1"/>
</dbReference>
<evidence type="ECO:0000256" key="10">
    <source>
        <dbReference type="ARBA" id="ARBA00022777"/>
    </source>
</evidence>
<protein>
    <recommendedName>
        <fullName evidence="6">Phosphoenolpyruvate synthase</fullName>
        <ecNumber evidence="5">2.7.9.2</ecNumber>
    </recommendedName>
    <alternativeName>
        <fullName evidence="13">Pyruvate, water dikinase</fullName>
    </alternativeName>
</protein>
<dbReference type="PANTHER" id="PTHR43030:SF1">
    <property type="entry name" value="PHOSPHOENOLPYRUVATE SYNTHASE"/>
    <property type="match status" value="1"/>
</dbReference>
<dbReference type="GO" id="GO:0008986">
    <property type="term" value="F:pyruvate, water dikinase activity"/>
    <property type="evidence" value="ECO:0007669"/>
    <property type="project" value="UniProtKB-EC"/>
</dbReference>
<keyword evidence="9" id="KW-0547">Nucleotide-binding</keyword>
<evidence type="ECO:0000256" key="5">
    <source>
        <dbReference type="ARBA" id="ARBA00011996"/>
    </source>
</evidence>
<dbReference type="Pfam" id="PF01326">
    <property type="entry name" value="PPDK_N"/>
    <property type="match status" value="1"/>
</dbReference>
<dbReference type="UniPathway" id="UPA00138"/>
<proteinExistence type="inferred from homology"/>
<keyword evidence="8" id="KW-0479">Metal-binding</keyword>
<comment type="cofactor">
    <cofactor evidence="1">
        <name>Mg(2+)</name>
        <dbReference type="ChEBI" id="CHEBI:18420"/>
    </cofactor>
</comment>
<evidence type="ECO:0000256" key="11">
    <source>
        <dbReference type="ARBA" id="ARBA00022840"/>
    </source>
</evidence>
<evidence type="ECO:0000256" key="9">
    <source>
        <dbReference type="ARBA" id="ARBA00022741"/>
    </source>
</evidence>
<dbReference type="Gene3D" id="3.30.1490.20">
    <property type="entry name" value="ATP-grasp fold, A domain"/>
    <property type="match status" value="1"/>
</dbReference>
<comment type="pathway">
    <text evidence="3">Carbohydrate biosynthesis; gluconeogenesis.</text>
</comment>
<dbReference type="GO" id="GO:0006094">
    <property type="term" value="P:gluconeogenesis"/>
    <property type="evidence" value="ECO:0007669"/>
    <property type="project" value="UniProtKB-UniPathway"/>
</dbReference>